<keyword evidence="1" id="KW-1133">Transmembrane helix</keyword>
<evidence type="ECO:0000313" key="3">
    <source>
        <dbReference type="Proteomes" id="UP000635565"/>
    </source>
</evidence>
<gene>
    <name evidence="2" type="ORF">KSZ_28920</name>
</gene>
<dbReference type="Proteomes" id="UP000635565">
    <property type="component" value="Unassembled WGS sequence"/>
</dbReference>
<accession>A0ABQ3VID8</accession>
<proteinExistence type="predicted"/>
<dbReference type="RefSeq" id="WP_201362513.1">
    <property type="nucleotide sequence ID" value="NZ_BNJJ01000007.1"/>
</dbReference>
<dbReference type="EMBL" id="BNJJ01000007">
    <property type="protein sequence ID" value="GHO84886.1"/>
    <property type="molecule type" value="Genomic_DNA"/>
</dbReference>
<evidence type="ECO:0000256" key="1">
    <source>
        <dbReference type="SAM" id="Phobius"/>
    </source>
</evidence>
<feature type="transmembrane region" description="Helical" evidence="1">
    <location>
        <begin position="55"/>
        <end position="76"/>
    </location>
</feature>
<keyword evidence="1" id="KW-0812">Transmembrane</keyword>
<keyword evidence="1" id="KW-0472">Membrane</keyword>
<name>A0ABQ3VID8_9CHLR</name>
<reference evidence="2 3" key="1">
    <citation type="journal article" date="2021" name="Int. J. Syst. Evol. Microbiol.">
        <title>Reticulibacter mediterranei gen. nov., sp. nov., within the new family Reticulibacteraceae fam. nov., and Ktedonospora formicarum gen. nov., sp. nov., Ktedonobacter robiniae sp. nov., Dictyobacter formicarum sp. nov. and Dictyobacter arantiisoli sp. nov., belonging to the class Ktedonobacteria.</title>
        <authorList>
            <person name="Yabe S."/>
            <person name="Zheng Y."/>
            <person name="Wang C.M."/>
            <person name="Sakai Y."/>
            <person name="Abe K."/>
            <person name="Yokota A."/>
            <person name="Donadio S."/>
            <person name="Cavaletti L."/>
            <person name="Monciardini P."/>
        </authorList>
    </citation>
    <scope>NUCLEOTIDE SEQUENCE [LARGE SCALE GENOMIC DNA]</scope>
    <source>
        <strain evidence="2 3">SOSP1-9</strain>
    </source>
</reference>
<evidence type="ECO:0000313" key="2">
    <source>
        <dbReference type="EMBL" id="GHO84886.1"/>
    </source>
</evidence>
<feature type="transmembrane region" description="Helical" evidence="1">
    <location>
        <begin position="24"/>
        <end position="49"/>
    </location>
</feature>
<keyword evidence="3" id="KW-1185">Reference proteome</keyword>
<comment type="caution">
    <text evidence="2">The sequence shown here is derived from an EMBL/GenBank/DDBJ whole genome shotgun (WGS) entry which is preliminary data.</text>
</comment>
<sequence>MGNDFHLNNKVIPQIKRVFGHGRLAILGTLFFLGIVAAVLAFMTAFFIINLLNVAFWSEEFSFFVGFSALLLGPCLW</sequence>
<protein>
    <submittedName>
        <fullName evidence="2">Uncharacterized protein</fullName>
    </submittedName>
</protein>
<organism evidence="2 3">
    <name type="scientific">Dictyobacter formicarum</name>
    <dbReference type="NCBI Taxonomy" id="2778368"/>
    <lineage>
        <taxon>Bacteria</taxon>
        <taxon>Bacillati</taxon>
        <taxon>Chloroflexota</taxon>
        <taxon>Ktedonobacteria</taxon>
        <taxon>Ktedonobacterales</taxon>
        <taxon>Dictyobacteraceae</taxon>
        <taxon>Dictyobacter</taxon>
    </lineage>
</organism>